<accession>A0A316XJ66</accession>
<name>A0A316XJ66_9FLAO</name>
<keyword evidence="2" id="KW-1185">Reference proteome</keyword>
<sequence>MCSICGCKGYKQLTQKSTCGNEFEIQYIRSGKYLLPQKERDKNYFLIYFESHFNDKIKIKVNQNEIFNKQVITNDKRPDDYSDRIMYKMDGKNEYIMDIQGIDSNTCLNLTLDKKYRVMYFFYYQNKWIVRFSNELRIN</sequence>
<dbReference type="Proteomes" id="UP000236594">
    <property type="component" value="Unassembled WGS sequence"/>
</dbReference>
<comment type="caution">
    <text evidence="1">The sequence shown here is derived from an EMBL/GenBank/DDBJ whole genome shotgun (WGS) entry which is preliminary data.</text>
</comment>
<dbReference type="EMBL" id="PPED02000001">
    <property type="protein sequence ID" value="PWN72243.1"/>
    <property type="molecule type" value="Genomic_DNA"/>
</dbReference>
<protein>
    <submittedName>
        <fullName evidence="1">Uncharacterized protein</fullName>
    </submittedName>
</protein>
<proteinExistence type="predicted"/>
<evidence type="ECO:0000313" key="1">
    <source>
        <dbReference type="EMBL" id="PWN72243.1"/>
    </source>
</evidence>
<evidence type="ECO:0000313" key="2">
    <source>
        <dbReference type="Proteomes" id="UP000236594"/>
    </source>
</evidence>
<reference evidence="1 2" key="1">
    <citation type="submission" date="2018-04" db="EMBL/GenBank/DDBJ databases">
        <title>Draft Genome Sequence of Phosphate-Solubilizing Chryseobacterium sp. ISE14 that is a Biocontrol and Plant Growth-Promoting Rhizobacterium Isolated from Cucumber.</title>
        <authorList>
            <person name="Jeong J.-J."/>
            <person name="Sang M.K."/>
            <person name="Choi I.-G."/>
            <person name="Kim K.D."/>
        </authorList>
    </citation>
    <scope>NUCLEOTIDE SEQUENCE [LARGE SCALE GENOMIC DNA]</scope>
    <source>
        <strain evidence="1 2">ISE14</strain>
    </source>
</reference>
<gene>
    <name evidence="1" type="ORF">C1631_006490</name>
</gene>
<organism evidence="1 2">
    <name type="scientific">Chryseobacterium phosphatilyticum</name>
    <dbReference type="NCBI Taxonomy" id="475075"/>
    <lineage>
        <taxon>Bacteria</taxon>
        <taxon>Pseudomonadati</taxon>
        <taxon>Bacteroidota</taxon>
        <taxon>Flavobacteriia</taxon>
        <taxon>Flavobacteriales</taxon>
        <taxon>Weeksellaceae</taxon>
        <taxon>Chryseobacterium group</taxon>
        <taxon>Chryseobacterium</taxon>
    </lineage>
</organism>
<dbReference type="AlphaFoldDB" id="A0A316XJ66"/>